<organism evidence="2">
    <name type="scientific">Tanacetum cinerariifolium</name>
    <name type="common">Dalmatian daisy</name>
    <name type="synonym">Chrysanthemum cinerariifolium</name>
    <dbReference type="NCBI Taxonomy" id="118510"/>
    <lineage>
        <taxon>Eukaryota</taxon>
        <taxon>Viridiplantae</taxon>
        <taxon>Streptophyta</taxon>
        <taxon>Embryophyta</taxon>
        <taxon>Tracheophyta</taxon>
        <taxon>Spermatophyta</taxon>
        <taxon>Magnoliopsida</taxon>
        <taxon>eudicotyledons</taxon>
        <taxon>Gunneridae</taxon>
        <taxon>Pentapetalae</taxon>
        <taxon>asterids</taxon>
        <taxon>campanulids</taxon>
        <taxon>Asterales</taxon>
        <taxon>Asteraceae</taxon>
        <taxon>Asteroideae</taxon>
        <taxon>Anthemideae</taxon>
        <taxon>Anthemidinae</taxon>
        <taxon>Tanacetum</taxon>
    </lineage>
</organism>
<feature type="compositionally biased region" description="Polar residues" evidence="1">
    <location>
        <begin position="1"/>
        <end position="23"/>
    </location>
</feature>
<sequence>LNPSTNIQSTSAPSTHKNVNVEENNNDQAEEGEHIPDDEFTNIFCASTQKVVESSPHNIGNSNVPTFNQPQVSEYRWTKNHSLEQVCGNPSRPVQTRRQLATDPKMCMYALTESTAEPKNIKEAMADSAWIEAMQDELHQFGRLRV</sequence>
<feature type="non-terminal residue" evidence="2">
    <location>
        <position position="1"/>
    </location>
</feature>
<dbReference type="AlphaFoldDB" id="A0A699R034"/>
<proteinExistence type="predicted"/>
<protein>
    <submittedName>
        <fullName evidence="2">Putative ribonuclease H-like domain-containing protein</fullName>
    </submittedName>
</protein>
<evidence type="ECO:0000256" key="1">
    <source>
        <dbReference type="SAM" id="MobiDB-lite"/>
    </source>
</evidence>
<accession>A0A699R034</accession>
<name>A0A699R034_TANCI</name>
<gene>
    <name evidence="2" type="ORF">Tci_852729</name>
</gene>
<reference evidence="2" key="1">
    <citation type="journal article" date="2019" name="Sci. Rep.">
        <title>Draft genome of Tanacetum cinerariifolium, the natural source of mosquito coil.</title>
        <authorList>
            <person name="Yamashiro T."/>
            <person name="Shiraishi A."/>
            <person name="Satake H."/>
            <person name="Nakayama K."/>
        </authorList>
    </citation>
    <scope>NUCLEOTIDE SEQUENCE</scope>
</reference>
<dbReference type="EMBL" id="BKCJ011076614">
    <property type="protein sequence ID" value="GFC80759.1"/>
    <property type="molecule type" value="Genomic_DNA"/>
</dbReference>
<comment type="caution">
    <text evidence="2">The sequence shown here is derived from an EMBL/GenBank/DDBJ whole genome shotgun (WGS) entry which is preliminary data.</text>
</comment>
<evidence type="ECO:0000313" key="2">
    <source>
        <dbReference type="EMBL" id="GFC80759.1"/>
    </source>
</evidence>
<feature type="region of interest" description="Disordered" evidence="1">
    <location>
        <begin position="1"/>
        <end position="37"/>
    </location>
</feature>